<gene>
    <name evidence="2" type="ORF">ACFSX9_12715</name>
</gene>
<dbReference type="Proteomes" id="UP001597549">
    <property type="component" value="Unassembled WGS sequence"/>
</dbReference>
<dbReference type="EMBL" id="JBHUOL010000018">
    <property type="protein sequence ID" value="MFD2909592.1"/>
    <property type="molecule type" value="Genomic_DNA"/>
</dbReference>
<dbReference type="RefSeq" id="WP_379808223.1">
    <property type="nucleotide sequence ID" value="NZ_JBHUOL010000018.1"/>
</dbReference>
<organism evidence="2 3">
    <name type="scientific">Flavobacterium ardleyense</name>
    <dbReference type="NCBI Taxonomy" id="2038737"/>
    <lineage>
        <taxon>Bacteria</taxon>
        <taxon>Pseudomonadati</taxon>
        <taxon>Bacteroidota</taxon>
        <taxon>Flavobacteriia</taxon>
        <taxon>Flavobacteriales</taxon>
        <taxon>Flavobacteriaceae</taxon>
        <taxon>Flavobacterium</taxon>
    </lineage>
</organism>
<feature type="domain" description="DUF4261" evidence="1">
    <location>
        <begin position="190"/>
        <end position="263"/>
    </location>
</feature>
<reference evidence="3" key="1">
    <citation type="journal article" date="2019" name="Int. J. Syst. Evol. Microbiol.">
        <title>The Global Catalogue of Microorganisms (GCM) 10K type strain sequencing project: providing services to taxonomists for standard genome sequencing and annotation.</title>
        <authorList>
            <consortium name="The Broad Institute Genomics Platform"/>
            <consortium name="The Broad Institute Genome Sequencing Center for Infectious Disease"/>
            <person name="Wu L."/>
            <person name="Ma J."/>
        </authorList>
    </citation>
    <scope>NUCLEOTIDE SEQUENCE [LARGE SCALE GENOMIC DNA]</scope>
    <source>
        <strain evidence="3">KCTC 52644</strain>
    </source>
</reference>
<comment type="caution">
    <text evidence="2">The sequence shown here is derived from an EMBL/GenBank/DDBJ whole genome shotgun (WGS) entry which is preliminary data.</text>
</comment>
<dbReference type="InterPro" id="IPR025357">
    <property type="entry name" value="DUF4261"/>
</dbReference>
<proteinExistence type="predicted"/>
<name>A0ABW5ZA27_9FLAO</name>
<dbReference type="Pfam" id="PF14080">
    <property type="entry name" value="DUF4261"/>
    <property type="match status" value="1"/>
</dbReference>
<evidence type="ECO:0000259" key="1">
    <source>
        <dbReference type="Pfam" id="PF14080"/>
    </source>
</evidence>
<evidence type="ECO:0000313" key="3">
    <source>
        <dbReference type="Proteomes" id="UP001597549"/>
    </source>
</evidence>
<keyword evidence="3" id="KW-1185">Reference proteome</keyword>
<accession>A0ABW5ZA27</accession>
<protein>
    <submittedName>
        <fullName evidence="2">DUF4261 domain-containing protein</fullName>
    </submittedName>
</protein>
<evidence type="ECO:0000313" key="2">
    <source>
        <dbReference type="EMBL" id="MFD2909592.1"/>
    </source>
</evidence>
<sequence length="265" mass="29955">MGLFDRFKSKNKIEKTPEKSNLILSMPMFNSDENYALDKLIHDLESYWDLKISDISGDDSVATFNINDETVAVAIMPVPIPQSDLEGIFQYNYLWKDASEELKAMTNHAIVTVLSSETDFVERFKIVTKLNASILRTTTNSMGIYQGSQTLLIPKNVYLDFADLLHQDILPIQLWLYIGIINQETTSSAYTYGLKEFGNSEIEIINSTKIGSELYDFIHLIIDYIIGSDVVLKHGETIGFSAEQKIKITKSKAVYLEGDSLKLDV</sequence>